<feature type="region of interest" description="Disordered" evidence="3">
    <location>
        <begin position="1"/>
        <end position="24"/>
    </location>
</feature>
<feature type="region of interest" description="Disordered" evidence="3">
    <location>
        <begin position="491"/>
        <end position="589"/>
    </location>
</feature>
<feature type="compositionally biased region" description="Low complexity" evidence="3">
    <location>
        <begin position="15"/>
        <end position="24"/>
    </location>
</feature>
<proteinExistence type="predicted"/>
<dbReference type="PANTHER" id="PTHR47481:SF28">
    <property type="entry name" value="RETROTRANSPOSON COPIA-LIKE N-TERMINAL DOMAIN-CONTAINING PROTEIN"/>
    <property type="match status" value="1"/>
</dbReference>
<dbReference type="GO" id="GO:0004190">
    <property type="term" value="F:aspartic-type endopeptidase activity"/>
    <property type="evidence" value="ECO:0007669"/>
    <property type="project" value="UniProtKB-KW"/>
</dbReference>
<feature type="domain" description="CCHC-type" evidence="4">
    <location>
        <begin position="321"/>
        <end position="334"/>
    </location>
</feature>
<dbReference type="InterPro" id="IPR013103">
    <property type="entry name" value="RVT_2"/>
</dbReference>
<dbReference type="InterPro" id="IPR043502">
    <property type="entry name" value="DNA/RNA_pol_sf"/>
</dbReference>
<evidence type="ECO:0000256" key="3">
    <source>
        <dbReference type="SAM" id="MobiDB-lite"/>
    </source>
</evidence>
<feature type="region of interest" description="Disordered" evidence="3">
    <location>
        <begin position="262"/>
        <end position="321"/>
    </location>
</feature>
<dbReference type="PROSITE" id="PS50158">
    <property type="entry name" value="ZF_CCHC"/>
    <property type="match status" value="1"/>
</dbReference>
<evidence type="ECO:0000259" key="4">
    <source>
        <dbReference type="PROSITE" id="PS50158"/>
    </source>
</evidence>
<protein>
    <recommendedName>
        <fullName evidence="4">CCHC-type domain-containing protein</fullName>
    </recommendedName>
</protein>
<keyword evidence="2" id="KW-0863">Zinc-finger</keyword>
<feature type="compositionally biased region" description="Low complexity" evidence="3">
    <location>
        <begin position="504"/>
        <end position="549"/>
    </location>
</feature>
<dbReference type="Pfam" id="PF07727">
    <property type="entry name" value="RVT_2"/>
    <property type="match status" value="1"/>
</dbReference>
<dbReference type="SUPFAM" id="SSF56672">
    <property type="entry name" value="DNA/RNA polymerases"/>
    <property type="match status" value="1"/>
</dbReference>
<evidence type="ECO:0000256" key="1">
    <source>
        <dbReference type="ARBA" id="ARBA00022750"/>
    </source>
</evidence>
<keyword evidence="1" id="KW-0645">Protease</keyword>
<gene>
    <name evidence="5" type="ORF">FSB_LOCUS44930</name>
</gene>
<dbReference type="PANTHER" id="PTHR47481">
    <property type="match status" value="1"/>
</dbReference>
<keyword evidence="1" id="KW-0064">Aspartyl protease</keyword>
<keyword evidence="2" id="KW-0862">Zinc</keyword>
<dbReference type="Pfam" id="PF14223">
    <property type="entry name" value="Retrotran_gag_2"/>
    <property type="match status" value="1"/>
</dbReference>
<dbReference type="GO" id="GO:0008270">
    <property type="term" value="F:zinc ion binding"/>
    <property type="evidence" value="ECO:0007669"/>
    <property type="project" value="UniProtKB-KW"/>
</dbReference>
<keyword evidence="2" id="KW-0479">Metal-binding</keyword>
<dbReference type="InterPro" id="IPR054722">
    <property type="entry name" value="PolX-like_BBD"/>
</dbReference>
<name>A0A2N9HY44_FAGSY</name>
<dbReference type="EMBL" id="OIVN01004385">
    <property type="protein sequence ID" value="SPD17048.1"/>
    <property type="molecule type" value="Genomic_DNA"/>
</dbReference>
<evidence type="ECO:0000256" key="2">
    <source>
        <dbReference type="PROSITE-ProRule" id="PRU00047"/>
    </source>
</evidence>
<dbReference type="GO" id="GO:0003676">
    <property type="term" value="F:nucleic acid binding"/>
    <property type="evidence" value="ECO:0007669"/>
    <property type="project" value="InterPro"/>
</dbReference>
<dbReference type="Pfam" id="PF22936">
    <property type="entry name" value="Pol_BBD"/>
    <property type="match status" value="1"/>
</dbReference>
<accession>A0A2N9HY44</accession>
<dbReference type="InterPro" id="IPR001878">
    <property type="entry name" value="Znf_CCHC"/>
</dbReference>
<feature type="compositionally biased region" description="Low complexity" evidence="3">
    <location>
        <begin position="568"/>
        <end position="585"/>
    </location>
</feature>
<reference evidence="5" key="1">
    <citation type="submission" date="2018-02" db="EMBL/GenBank/DDBJ databases">
        <authorList>
            <person name="Cohen D.B."/>
            <person name="Kent A.D."/>
        </authorList>
    </citation>
    <scope>NUCLEOTIDE SEQUENCE</scope>
</reference>
<sequence>MVSEPSMASSNTQNHTGFSNTSFHSSSSSMQAPLLILSNMSNLMSVKLDSSNFIVWKHQLSSILKAYSMIDFVDGTVPSPSQFLTDAEGNLTSAANPEFKIWNTRDQALLTLINSTLSTPVLSMVVGHNSAQAVWKTLEQRFTSTSRANVLNLKIELHNLKKGGESVNSYLQKVKNTRDKLVAVGILIDNEELLHIILKGLPREYGPFCSAIRTRNEPVSFEEIMVLLQTEELSLVECSDSGKDLQAMALFASTTPNNRNFNSQSSFYVNNSQSRGRGRSNSQRGRGGRFNNHNQYSSPSQGQSTSSQHSQNKPEGSRPQCQICGKLGHQALDCYHRMDFAYQGRHPPAKLAAMASTSNGAQAGESWLTDTGATDHLTANMNNLNTHTSYQGTEQVAVGNGQSIPINNIGTVHKLCKDNHCSCYFDSNKFLIQDLPSGKSALCNTPVTSTFDSSPWLLVMLHNCSVQHLTPPAESVISSPSLVTVQSPTVPIVELSPPSPHPTPSAESSTPSAESAESAASVSAESPIPSVSAEFSTPASPSQTTSSIPVSAASHIPDPATLAPAQPPSSTYPSSTSTTTSGFPTCPYPSYADSRPEMGFSNPNCIIPTSQITPIQNPLPIKQLPNILTVVKPPTVRLILALAVTYNWPLKQLDVRNAFLHGILKEEVYMQQPTGYVDSTHPTHVCQLHKSIYGLKQAPRAWFESFTTQLLTLGFQPSSADSSLFIYKDGPIIAFLLLYVDDIVLTGNNSFFLSQLITSLSQVFELKDMGKLHYFLGLQITRSSQGLTLTQTKYATDLLTKHNMLNCSPCKTPCVPNTRLSTTCGKPLFTDVHAYRSLVGALHYLTFTRPDLSFAVHQVCQFMQAPTDIHLTAAKRILRYVRGTIDNGLFYTPGPIFLFQLSPMLIGLEIPMIARAPPQVCSCFLATILSPALNYLWQPLTEFMLIVVLWVLFITHLHRPDLSFAVHQVCQFMKLLDISYCCQTHPAMSGVPLTMVYSTLQVLFLFQLSPMLIGLEIPMIGSTSGLLVFLGNNPITWSAKKNLQFQILYEAESEPLPLPLLIMLASYSVFNGSSLDELVSVRFQMNLEASLTLTCSPQEVDSGSKIQLKSSGLCA</sequence>
<organism evidence="5">
    <name type="scientific">Fagus sylvatica</name>
    <name type="common">Beechnut</name>
    <dbReference type="NCBI Taxonomy" id="28930"/>
    <lineage>
        <taxon>Eukaryota</taxon>
        <taxon>Viridiplantae</taxon>
        <taxon>Streptophyta</taxon>
        <taxon>Embryophyta</taxon>
        <taxon>Tracheophyta</taxon>
        <taxon>Spermatophyta</taxon>
        <taxon>Magnoliopsida</taxon>
        <taxon>eudicotyledons</taxon>
        <taxon>Gunneridae</taxon>
        <taxon>Pentapetalae</taxon>
        <taxon>rosids</taxon>
        <taxon>fabids</taxon>
        <taxon>Fagales</taxon>
        <taxon>Fagaceae</taxon>
        <taxon>Fagus</taxon>
    </lineage>
</organism>
<feature type="compositionally biased region" description="Low complexity" evidence="3">
    <location>
        <begin position="270"/>
        <end position="311"/>
    </location>
</feature>
<keyword evidence="1" id="KW-0378">Hydrolase</keyword>
<dbReference type="AlphaFoldDB" id="A0A2N9HY44"/>
<feature type="compositionally biased region" description="Polar residues" evidence="3">
    <location>
        <begin position="1"/>
        <end position="14"/>
    </location>
</feature>
<evidence type="ECO:0000313" key="5">
    <source>
        <dbReference type="EMBL" id="SPD17048.1"/>
    </source>
</evidence>